<organism evidence="2 3">
    <name type="scientific">Grifola frondosa</name>
    <name type="common">Maitake</name>
    <name type="synonym">Polyporus frondosus</name>
    <dbReference type="NCBI Taxonomy" id="5627"/>
    <lineage>
        <taxon>Eukaryota</taxon>
        <taxon>Fungi</taxon>
        <taxon>Dikarya</taxon>
        <taxon>Basidiomycota</taxon>
        <taxon>Agaricomycotina</taxon>
        <taxon>Agaricomycetes</taxon>
        <taxon>Polyporales</taxon>
        <taxon>Grifolaceae</taxon>
        <taxon>Grifola</taxon>
    </lineage>
</organism>
<dbReference type="OrthoDB" id="2757691at2759"/>
<protein>
    <submittedName>
        <fullName evidence="2">Uncharacterized protein</fullName>
    </submittedName>
</protein>
<dbReference type="STRING" id="5627.A0A1C7M6X6"/>
<name>A0A1C7M6X6_GRIFR</name>
<comment type="caution">
    <text evidence="2">The sequence shown here is derived from an EMBL/GenBank/DDBJ whole genome shotgun (WGS) entry which is preliminary data.</text>
</comment>
<proteinExistence type="predicted"/>
<evidence type="ECO:0000313" key="3">
    <source>
        <dbReference type="Proteomes" id="UP000092993"/>
    </source>
</evidence>
<reference evidence="2 3" key="1">
    <citation type="submission" date="2016-03" db="EMBL/GenBank/DDBJ databases">
        <title>Whole genome sequencing of Grifola frondosa 9006-11.</title>
        <authorList>
            <person name="Min B."/>
            <person name="Park H."/>
            <person name="Kim J.-G."/>
            <person name="Cho H."/>
            <person name="Oh Y.-L."/>
            <person name="Kong W.-S."/>
            <person name="Choi I.-G."/>
        </authorList>
    </citation>
    <scope>NUCLEOTIDE SEQUENCE [LARGE SCALE GENOMIC DNA]</scope>
    <source>
        <strain evidence="2 3">9006-11</strain>
    </source>
</reference>
<dbReference type="EMBL" id="LUGG01000009">
    <property type="protein sequence ID" value="OBZ72650.1"/>
    <property type="molecule type" value="Genomic_DNA"/>
</dbReference>
<gene>
    <name evidence="2" type="ORF">A0H81_07916</name>
</gene>
<feature type="region of interest" description="Disordered" evidence="1">
    <location>
        <begin position="1"/>
        <end position="117"/>
    </location>
</feature>
<dbReference type="OMA" id="HWHALET"/>
<sequence length="662" mass="73199">MPRNNRPDGVGGKELTAFGADDSGSQSNGETPPPRGDQPAEFAENKLRDARNQQRATRRALGEEEVSDNEELLPTGSGDDAEMGSPETSRSQSPTSGSKRKNSGDVEEDINGEEAPRAAKRAARELLAEVLALTPESRKIAFKLLNEADTGDIPNTSQTKTDCEVPPSTPFFTIGTELQTDLFDQRAAQAPPPLLALLANGFHLPLTLCTSDAIHEMRSNPGKISYTKLHNASGIKKEVIDVKPWPREDDMQAEDWRDAWANFLPVLERTCETAIVRRFENHLQWLCGTKDFKKLFPVILRFDIEVRANYFATKAPFTVGSDAYVNKFRDVRMAVNEEFNARTELRNPTPRFNSANRFQSHRPTRHGPFNKADRPSPPDPSASSARRAGTEPTSAVEPRFPTVNQPSPPGPTENSSAQPQEKKSASHSTSMDKPPADPNTAQAPTPTSAPSAAPPRITATIRGASERDRIITPYDADEFESTLRRLQLLDLHPSLPHRIRFGFPIGDLNPIPKTFTPANHASGIENLDFIKSYIAEQVELGRMTGPYTRSEVEKILGSNFVSSPLAVIEKAGSIGKLRLVQNCSFKDENGISVNSQINSEDFPTKWGTAAQVAEIVRRLSLLRKEFAASERRAARLDDQRCEPEWNMPTWTVRGKPERKCPP</sequence>
<evidence type="ECO:0000313" key="2">
    <source>
        <dbReference type="EMBL" id="OBZ72650.1"/>
    </source>
</evidence>
<dbReference type="Proteomes" id="UP000092993">
    <property type="component" value="Unassembled WGS sequence"/>
</dbReference>
<dbReference type="AlphaFoldDB" id="A0A1C7M6X6"/>
<feature type="region of interest" description="Disordered" evidence="1">
    <location>
        <begin position="345"/>
        <end position="456"/>
    </location>
</feature>
<keyword evidence="3" id="KW-1185">Reference proteome</keyword>
<evidence type="ECO:0000256" key="1">
    <source>
        <dbReference type="SAM" id="MobiDB-lite"/>
    </source>
</evidence>
<feature type="compositionally biased region" description="Polar residues" evidence="1">
    <location>
        <begin position="86"/>
        <end position="97"/>
    </location>
</feature>
<feature type="compositionally biased region" description="Low complexity" evidence="1">
    <location>
        <begin position="438"/>
        <end position="456"/>
    </location>
</feature>
<feature type="compositionally biased region" description="Basic and acidic residues" evidence="1">
    <location>
        <begin position="43"/>
        <end position="52"/>
    </location>
</feature>
<accession>A0A1C7M6X6</accession>